<evidence type="ECO:0000313" key="4">
    <source>
        <dbReference type="WBParaSite" id="nRc.2.0.1.t18525-RA"/>
    </source>
</evidence>
<dbReference type="Proteomes" id="UP000887565">
    <property type="component" value="Unplaced"/>
</dbReference>
<accession>A0A915IWF5</accession>
<feature type="region of interest" description="Disordered" evidence="2">
    <location>
        <begin position="233"/>
        <end position="255"/>
    </location>
</feature>
<keyword evidence="3" id="KW-1185">Reference proteome</keyword>
<protein>
    <submittedName>
        <fullName evidence="4">Uncharacterized protein</fullName>
    </submittedName>
</protein>
<organism evidence="3 4">
    <name type="scientific">Romanomermis culicivorax</name>
    <name type="common">Nematode worm</name>
    <dbReference type="NCBI Taxonomy" id="13658"/>
    <lineage>
        <taxon>Eukaryota</taxon>
        <taxon>Metazoa</taxon>
        <taxon>Ecdysozoa</taxon>
        <taxon>Nematoda</taxon>
        <taxon>Enoplea</taxon>
        <taxon>Dorylaimia</taxon>
        <taxon>Mermithida</taxon>
        <taxon>Mermithoidea</taxon>
        <taxon>Mermithidae</taxon>
        <taxon>Romanomermis</taxon>
    </lineage>
</organism>
<feature type="coiled-coil region" evidence="1">
    <location>
        <begin position="41"/>
        <end position="68"/>
    </location>
</feature>
<dbReference type="AlphaFoldDB" id="A0A915IWF5"/>
<reference evidence="4" key="1">
    <citation type="submission" date="2022-11" db="UniProtKB">
        <authorList>
            <consortium name="WormBaseParasite"/>
        </authorList>
    </citation>
    <scope>IDENTIFICATION</scope>
</reference>
<proteinExistence type="predicted"/>
<evidence type="ECO:0000256" key="2">
    <source>
        <dbReference type="SAM" id="MobiDB-lite"/>
    </source>
</evidence>
<evidence type="ECO:0000313" key="3">
    <source>
        <dbReference type="Proteomes" id="UP000887565"/>
    </source>
</evidence>
<dbReference type="WBParaSite" id="nRc.2.0.1.t18525-RA">
    <property type="protein sequence ID" value="nRc.2.0.1.t18525-RA"/>
    <property type="gene ID" value="nRc.2.0.1.g18525"/>
</dbReference>
<name>A0A915IWF5_ROMCU</name>
<evidence type="ECO:0000256" key="1">
    <source>
        <dbReference type="SAM" id="Coils"/>
    </source>
</evidence>
<sequence>MSKPPMELLILPPDTGKPTAQPPPAMTPTAQDKWDLIVAQMEKMMILLEEMQNQIITQQRKITDLETVPPPHCLGLLAPQQGGYGLVNPAHTLPAKGSHDNDISNDAFQLTRKEMLQISNQIQQGDLVTFCNNLEKELKIQDELFELRLQKLQCLAINQTKLLEQVSHVSNQDPAPPLQSFSKFREYVPGKENAFADFLSQKYVDQPGNNTPSTSNQITTTDMVNVVETRAKSRQKLALEPQNDLEASEAPEEKIVDPADLPNQDLWSFRQQQIADAQKLDPTLDQTGQKVENQSTCPMENNKTQGKGKHKMKQKQKHKNAHKNAFSKISTLLEHILIESQLLISCNLIDILRQHSIAWSQQSTNLPVPQMQWFPK</sequence>
<keyword evidence="1" id="KW-0175">Coiled coil</keyword>
<feature type="region of interest" description="Disordered" evidence="2">
    <location>
        <begin position="1"/>
        <end position="29"/>
    </location>
</feature>